<reference evidence="3" key="1">
    <citation type="journal article" date="2013" name="Nat. Commun.">
        <title>Whole-genome sequencing of Oryza brachyantha reveals mechanisms underlying Oryza genome evolution.</title>
        <authorList>
            <person name="Chen J."/>
            <person name="Huang Q."/>
            <person name="Gao D."/>
            <person name="Wang J."/>
            <person name="Lang Y."/>
            <person name="Liu T."/>
            <person name="Li B."/>
            <person name="Bai Z."/>
            <person name="Luis Goicoechea J."/>
            <person name="Liang C."/>
            <person name="Chen C."/>
            <person name="Zhang W."/>
            <person name="Sun S."/>
            <person name="Liao Y."/>
            <person name="Zhang X."/>
            <person name="Yang L."/>
            <person name="Song C."/>
            <person name="Wang M."/>
            <person name="Shi J."/>
            <person name="Liu G."/>
            <person name="Liu J."/>
            <person name="Zhou H."/>
            <person name="Zhou W."/>
            <person name="Yu Q."/>
            <person name="An N."/>
            <person name="Chen Y."/>
            <person name="Cai Q."/>
            <person name="Wang B."/>
            <person name="Liu B."/>
            <person name="Min J."/>
            <person name="Huang Y."/>
            <person name="Wu H."/>
            <person name="Li Z."/>
            <person name="Zhang Y."/>
            <person name="Yin Y."/>
            <person name="Song W."/>
            <person name="Jiang J."/>
            <person name="Jackson S.A."/>
            <person name="Wing R.A."/>
            <person name="Wang J."/>
            <person name="Chen M."/>
        </authorList>
    </citation>
    <scope>NUCLEOTIDE SEQUENCE [LARGE SCALE GENOMIC DNA]</scope>
    <source>
        <strain evidence="3">cv. IRGC 101232</strain>
    </source>
</reference>
<evidence type="ECO:0000256" key="2">
    <source>
        <dbReference type="SAM" id="Phobius"/>
    </source>
</evidence>
<organism evidence="3">
    <name type="scientific">Oryza brachyantha</name>
    <name type="common">malo sina</name>
    <dbReference type="NCBI Taxonomy" id="4533"/>
    <lineage>
        <taxon>Eukaryota</taxon>
        <taxon>Viridiplantae</taxon>
        <taxon>Streptophyta</taxon>
        <taxon>Embryophyta</taxon>
        <taxon>Tracheophyta</taxon>
        <taxon>Spermatophyta</taxon>
        <taxon>Magnoliopsida</taxon>
        <taxon>Liliopsida</taxon>
        <taxon>Poales</taxon>
        <taxon>Poaceae</taxon>
        <taxon>BOP clade</taxon>
        <taxon>Oryzoideae</taxon>
        <taxon>Oryzeae</taxon>
        <taxon>Oryzinae</taxon>
        <taxon>Oryza</taxon>
    </lineage>
</organism>
<keyword evidence="4" id="KW-1185">Reference proteome</keyword>
<keyword evidence="2" id="KW-1133">Transmembrane helix</keyword>
<protein>
    <submittedName>
        <fullName evidence="3">Uncharacterized protein</fullName>
    </submittedName>
</protein>
<feature type="compositionally biased region" description="Low complexity" evidence="1">
    <location>
        <begin position="54"/>
        <end position="85"/>
    </location>
</feature>
<keyword evidence="2" id="KW-0472">Membrane</keyword>
<sequence length="123" mass="13219">MQQISPCLFLTTFGVISISSILYMYASQRQFLYPRGSLVSDAHHSARGRRPWRSSHSATTARPPTPAASAPSSPSSSSPSSSSSPASPPPWPPVGRSLGCSTRAFSWAGLDMSRFLRMTTSRS</sequence>
<accession>J3KXZ9</accession>
<proteinExistence type="predicted"/>
<evidence type="ECO:0000313" key="3">
    <source>
        <dbReference type="EnsemblPlants" id="OB01G18550.1"/>
    </source>
</evidence>
<keyword evidence="2" id="KW-0812">Transmembrane</keyword>
<dbReference type="EnsemblPlants" id="OB01G18550.1">
    <property type="protein sequence ID" value="OB01G18550.1"/>
    <property type="gene ID" value="OB01G18550"/>
</dbReference>
<dbReference type="Gramene" id="OB01G18550.1">
    <property type="protein sequence ID" value="OB01G18550.1"/>
    <property type="gene ID" value="OB01G18550"/>
</dbReference>
<feature type="transmembrane region" description="Helical" evidence="2">
    <location>
        <begin position="7"/>
        <end position="26"/>
    </location>
</feature>
<dbReference type="AlphaFoldDB" id="J3KXZ9"/>
<dbReference type="HOGENOM" id="CLU_2018735_0_0_1"/>
<feature type="region of interest" description="Disordered" evidence="1">
    <location>
        <begin position="43"/>
        <end position="95"/>
    </location>
</feature>
<name>J3KXZ9_ORYBR</name>
<evidence type="ECO:0000256" key="1">
    <source>
        <dbReference type="SAM" id="MobiDB-lite"/>
    </source>
</evidence>
<reference evidence="3" key="2">
    <citation type="submission" date="2013-04" db="UniProtKB">
        <authorList>
            <consortium name="EnsemblPlants"/>
        </authorList>
    </citation>
    <scope>IDENTIFICATION</scope>
</reference>
<dbReference type="Proteomes" id="UP000006038">
    <property type="component" value="Chromosome 1"/>
</dbReference>
<evidence type="ECO:0000313" key="4">
    <source>
        <dbReference type="Proteomes" id="UP000006038"/>
    </source>
</evidence>